<evidence type="ECO:0000256" key="4">
    <source>
        <dbReference type="ARBA" id="ARBA00013078"/>
    </source>
</evidence>
<dbReference type="PANTHER" id="PTHR43434">
    <property type="entry name" value="PHOSPHOGLYCOLATE PHOSPHATASE"/>
    <property type="match status" value="1"/>
</dbReference>
<dbReference type="NCBIfam" id="TIGR01549">
    <property type="entry name" value="HAD-SF-IA-v1"/>
    <property type="match status" value="1"/>
</dbReference>
<dbReference type="Gene3D" id="3.40.50.1000">
    <property type="entry name" value="HAD superfamily/HAD-like"/>
    <property type="match status" value="1"/>
</dbReference>
<dbReference type="InterPro" id="IPR023214">
    <property type="entry name" value="HAD_sf"/>
</dbReference>
<dbReference type="InterPro" id="IPR050155">
    <property type="entry name" value="HAD-like_hydrolase_sf"/>
</dbReference>
<dbReference type="SFLD" id="SFLDS00003">
    <property type="entry name" value="Haloacid_Dehalogenase"/>
    <property type="match status" value="1"/>
</dbReference>
<organism evidence="5 6">
    <name type="scientific">Lutimonas vermicola</name>
    <dbReference type="NCBI Taxonomy" id="414288"/>
    <lineage>
        <taxon>Bacteria</taxon>
        <taxon>Pseudomonadati</taxon>
        <taxon>Bacteroidota</taxon>
        <taxon>Flavobacteriia</taxon>
        <taxon>Flavobacteriales</taxon>
        <taxon>Flavobacteriaceae</taxon>
        <taxon>Lutimonas</taxon>
    </lineage>
</organism>
<comment type="caution">
    <text evidence="5">The sequence shown here is derived from an EMBL/GenBank/DDBJ whole genome shotgun (WGS) entry which is preliminary data.</text>
</comment>
<dbReference type="InterPro" id="IPR023198">
    <property type="entry name" value="PGP-like_dom2"/>
</dbReference>
<dbReference type="InterPro" id="IPR041492">
    <property type="entry name" value="HAD_2"/>
</dbReference>
<evidence type="ECO:0000313" key="5">
    <source>
        <dbReference type="EMBL" id="MEL4456849.1"/>
    </source>
</evidence>
<dbReference type="Pfam" id="PF13419">
    <property type="entry name" value="HAD_2"/>
    <property type="match status" value="1"/>
</dbReference>
<protein>
    <recommendedName>
        <fullName evidence="4">phosphoglycolate phosphatase</fullName>
        <ecNumber evidence="4">3.1.3.18</ecNumber>
    </recommendedName>
</protein>
<reference evidence="5 6" key="1">
    <citation type="submission" date="2024-04" db="EMBL/GenBank/DDBJ databases">
        <title>whole genome sequencing of Lutimonas vermicola strain IMCC1616.</title>
        <authorList>
            <person name="Bae S.S."/>
        </authorList>
    </citation>
    <scope>NUCLEOTIDE SEQUENCE [LARGE SCALE GENOMIC DNA]</scope>
    <source>
        <strain evidence="5 6">IMCC1616</strain>
    </source>
</reference>
<evidence type="ECO:0000256" key="3">
    <source>
        <dbReference type="ARBA" id="ARBA00006171"/>
    </source>
</evidence>
<name>A0ABU9L372_9FLAO</name>
<dbReference type="RefSeq" id="WP_342161014.1">
    <property type="nucleotide sequence ID" value="NZ_JBCDNA010000003.1"/>
</dbReference>
<accession>A0ABU9L372</accession>
<evidence type="ECO:0000256" key="2">
    <source>
        <dbReference type="ARBA" id="ARBA00004818"/>
    </source>
</evidence>
<dbReference type="EMBL" id="JBCDNA010000003">
    <property type="protein sequence ID" value="MEL4456849.1"/>
    <property type="molecule type" value="Genomic_DNA"/>
</dbReference>
<dbReference type="Proteomes" id="UP001474120">
    <property type="component" value="Unassembled WGS sequence"/>
</dbReference>
<dbReference type="SUPFAM" id="SSF56784">
    <property type="entry name" value="HAD-like"/>
    <property type="match status" value="1"/>
</dbReference>
<comment type="pathway">
    <text evidence="2">Organic acid metabolism; glycolate biosynthesis; glycolate from 2-phosphoglycolate: step 1/1.</text>
</comment>
<dbReference type="SFLD" id="SFLDG01129">
    <property type="entry name" value="C1.5:_HAD__Beta-PGM__Phosphata"/>
    <property type="match status" value="1"/>
</dbReference>
<dbReference type="Gene3D" id="1.10.150.240">
    <property type="entry name" value="Putative phosphatase, domain 2"/>
    <property type="match status" value="1"/>
</dbReference>
<dbReference type="GO" id="GO:0016787">
    <property type="term" value="F:hydrolase activity"/>
    <property type="evidence" value="ECO:0007669"/>
    <property type="project" value="UniProtKB-KW"/>
</dbReference>
<evidence type="ECO:0000313" key="6">
    <source>
        <dbReference type="Proteomes" id="UP001474120"/>
    </source>
</evidence>
<proteinExistence type="inferred from homology"/>
<sequence>MKIERADIKTTDALLFDMDGTLWDAVETYTQAWNTYFKKIKLNKLLSKTDLDHLMGLEEHKFLEAVLPEFTADQRALSYKKVVEIQYDLIDQQGGKIYEGVLKYIPLLSEKYKLFIISNCPKYTIDHFVKFAKINPYILDSISHGQNYKAKYQNMNRLIEKYNLRSPVYIGDTNSDMIQSRKAGIPFIFMSYGFGDCARADKTFASFEDFAIYYLGEKNDNN</sequence>
<dbReference type="EC" id="3.1.3.18" evidence="4"/>
<dbReference type="PANTHER" id="PTHR43434:SF1">
    <property type="entry name" value="PHOSPHOGLYCOLATE PHOSPHATASE"/>
    <property type="match status" value="1"/>
</dbReference>
<gene>
    <name evidence="5" type="ORF">AABB81_13145</name>
</gene>
<dbReference type="InterPro" id="IPR036412">
    <property type="entry name" value="HAD-like_sf"/>
</dbReference>
<dbReference type="InterPro" id="IPR006439">
    <property type="entry name" value="HAD-SF_hydro_IA"/>
</dbReference>
<comment type="similarity">
    <text evidence="3">Belongs to the HAD-like hydrolase superfamily. CbbY/CbbZ/Gph/YieH family.</text>
</comment>
<evidence type="ECO:0000256" key="1">
    <source>
        <dbReference type="ARBA" id="ARBA00000830"/>
    </source>
</evidence>
<keyword evidence="6" id="KW-1185">Reference proteome</keyword>
<keyword evidence="5" id="KW-0378">Hydrolase</keyword>
<comment type="catalytic activity">
    <reaction evidence="1">
        <text>2-phosphoglycolate + H2O = glycolate + phosphate</text>
        <dbReference type="Rhea" id="RHEA:14369"/>
        <dbReference type="ChEBI" id="CHEBI:15377"/>
        <dbReference type="ChEBI" id="CHEBI:29805"/>
        <dbReference type="ChEBI" id="CHEBI:43474"/>
        <dbReference type="ChEBI" id="CHEBI:58033"/>
        <dbReference type="EC" id="3.1.3.18"/>
    </reaction>
</comment>